<gene>
    <name evidence="1" type="ORF">BTMF_LOCUS532</name>
</gene>
<reference evidence="3" key="1">
    <citation type="submission" date="2017-02" db="UniProtKB">
        <authorList>
            <consortium name="WormBaseParasite"/>
        </authorList>
    </citation>
    <scope>IDENTIFICATION</scope>
</reference>
<evidence type="ECO:0000313" key="1">
    <source>
        <dbReference type="EMBL" id="VDO07918.1"/>
    </source>
</evidence>
<protein>
    <submittedName>
        <fullName evidence="1 3">Uncharacterized protein</fullName>
    </submittedName>
</protein>
<dbReference type="EMBL" id="UZAG01000293">
    <property type="protein sequence ID" value="VDO07918.1"/>
    <property type="molecule type" value="Genomic_DNA"/>
</dbReference>
<evidence type="ECO:0000313" key="2">
    <source>
        <dbReference type="Proteomes" id="UP000280834"/>
    </source>
</evidence>
<evidence type="ECO:0000313" key="3">
    <source>
        <dbReference type="WBParaSite" id="BTMF_0000117601-mRNA-1"/>
    </source>
</evidence>
<reference evidence="1 2" key="2">
    <citation type="submission" date="2018-11" db="EMBL/GenBank/DDBJ databases">
        <authorList>
            <consortium name="Pathogen Informatics"/>
        </authorList>
    </citation>
    <scope>NUCLEOTIDE SEQUENCE [LARGE SCALE GENOMIC DNA]</scope>
</reference>
<dbReference type="Proteomes" id="UP000280834">
    <property type="component" value="Unassembled WGS sequence"/>
</dbReference>
<dbReference type="AlphaFoldDB" id="A0A0R3Q4F0"/>
<name>A0A0R3Q4F0_9BILA</name>
<keyword evidence="2" id="KW-1185">Reference proteome</keyword>
<accession>A0A0R3Q4F0</accession>
<organism evidence="3">
    <name type="scientific">Brugia timori</name>
    <dbReference type="NCBI Taxonomy" id="42155"/>
    <lineage>
        <taxon>Eukaryota</taxon>
        <taxon>Metazoa</taxon>
        <taxon>Ecdysozoa</taxon>
        <taxon>Nematoda</taxon>
        <taxon>Chromadorea</taxon>
        <taxon>Rhabditida</taxon>
        <taxon>Spirurina</taxon>
        <taxon>Spiruromorpha</taxon>
        <taxon>Filarioidea</taxon>
        <taxon>Onchocercidae</taxon>
        <taxon>Brugia</taxon>
    </lineage>
</organism>
<sequence>MKFFTLSLPSHQPPFFRFPQLMISSDAISLVSLMLAKARSFDRYLVH</sequence>
<dbReference type="WBParaSite" id="BTMF_0000117601-mRNA-1">
    <property type="protein sequence ID" value="BTMF_0000117601-mRNA-1"/>
    <property type="gene ID" value="BTMF_0000117601"/>
</dbReference>
<proteinExistence type="predicted"/>